<keyword evidence="1" id="KW-0479">Metal-binding</keyword>
<accession>A0AAQ3WFN4</accession>
<dbReference type="Gene3D" id="4.10.60.10">
    <property type="entry name" value="Zinc finger, CCHC-type"/>
    <property type="match status" value="1"/>
</dbReference>
<keyword evidence="1" id="KW-0863">Zinc-finger</keyword>
<sequence>MRVRLQVRHMWEAVRHGDVDYYEDRRAPDALIAAVPPEMRFSLSKSGPPRRPGTPSLQSTHRRRPCPQDHPQALRKEWENLAFKLGEDVDDFALRLNTLLQKLVQFGDDTYDEERAVQKLFRCIPEKYKQIARSIESLLDLSTMSIEEAIGRLKVVDADEVPPPSGPINIGGKPREAYQGRRESSSATGDRKRKPRKGRKRVQTRAQGRAEGDARGGAQGGAAGNQKSARDDPCRNCGKLGHWAKECRQPRRGQAHVAQVEEEEPALLLAHASIEPLPAASAAANLLHLDKPKAHAFLGDDSSNDKTDEWCLDTGATHHMTGRREFFTELDSTVRGSVKFGDASGVEIKGVGSVLFTTASGEHKPLTESTTSPR</sequence>
<feature type="compositionally biased region" description="Basic residues" evidence="2">
    <location>
        <begin position="191"/>
        <end position="203"/>
    </location>
</feature>
<dbReference type="InterPro" id="IPR036875">
    <property type="entry name" value="Znf_CCHC_sf"/>
</dbReference>
<dbReference type="EMBL" id="CP144746">
    <property type="protein sequence ID" value="WVZ59950.1"/>
    <property type="molecule type" value="Genomic_DNA"/>
</dbReference>
<evidence type="ECO:0000313" key="4">
    <source>
        <dbReference type="EMBL" id="WVZ59950.1"/>
    </source>
</evidence>
<dbReference type="Pfam" id="PF00098">
    <property type="entry name" value="zf-CCHC"/>
    <property type="match status" value="1"/>
</dbReference>
<dbReference type="GO" id="GO:0008270">
    <property type="term" value="F:zinc ion binding"/>
    <property type="evidence" value="ECO:0007669"/>
    <property type="project" value="UniProtKB-KW"/>
</dbReference>
<keyword evidence="5" id="KW-1185">Reference proteome</keyword>
<dbReference type="Pfam" id="PF22936">
    <property type="entry name" value="Pol_BBD"/>
    <property type="match status" value="1"/>
</dbReference>
<dbReference type="SMART" id="SM00343">
    <property type="entry name" value="ZnF_C2HC"/>
    <property type="match status" value="1"/>
</dbReference>
<dbReference type="PROSITE" id="PS50158">
    <property type="entry name" value="ZF_CCHC"/>
    <property type="match status" value="1"/>
</dbReference>
<keyword evidence="1" id="KW-0862">Zinc</keyword>
<feature type="domain" description="CCHC-type" evidence="3">
    <location>
        <begin position="234"/>
        <end position="249"/>
    </location>
</feature>
<dbReference type="InterPro" id="IPR054722">
    <property type="entry name" value="PolX-like_BBD"/>
</dbReference>
<dbReference type="InterPro" id="IPR001878">
    <property type="entry name" value="Znf_CCHC"/>
</dbReference>
<gene>
    <name evidence="4" type="ORF">U9M48_010031</name>
</gene>
<organism evidence="4 5">
    <name type="scientific">Paspalum notatum var. saurae</name>
    <dbReference type="NCBI Taxonomy" id="547442"/>
    <lineage>
        <taxon>Eukaryota</taxon>
        <taxon>Viridiplantae</taxon>
        <taxon>Streptophyta</taxon>
        <taxon>Embryophyta</taxon>
        <taxon>Tracheophyta</taxon>
        <taxon>Spermatophyta</taxon>
        <taxon>Magnoliopsida</taxon>
        <taxon>Liliopsida</taxon>
        <taxon>Poales</taxon>
        <taxon>Poaceae</taxon>
        <taxon>PACMAD clade</taxon>
        <taxon>Panicoideae</taxon>
        <taxon>Andropogonodae</taxon>
        <taxon>Paspaleae</taxon>
        <taxon>Paspalinae</taxon>
        <taxon>Paspalum</taxon>
    </lineage>
</organism>
<protein>
    <recommendedName>
        <fullName evidence="3">CCHC-type domain-containing protein</fullName>
    </recommendedName>
</protein>
<evidence type="ECO:0000256" key="2">
    <source>
        <dbReference type="SAM" id="MobiDB-lite"/>
    </source>
</evidence>
<name>A0AAQ3WFN4_PASNO</name>
<reference evidence="4 5" key="1">
    <citation type="submission" date="2024-02" db="EMBL/GenBank/DDBJ databases">
        <title>High-quality chromosome-scale genome assembly of Pensacola bahiagrass (Paspalum notatum Flugge var. saurae).</title>
        <authorList>
            <person name="Vega J.M."/>
            <person name="Podio M."/>
            <person name="Orjuela J."/>
            <person name="Siena L.A."/>
            <person name="Pessino S.C."/>
            <person name="Combes M.C."/>
            <person name="Mariac C."/>
            <person name="Albertini E."/>
            <person name="Pupilli F."/>
            <person name="Ortiz J.P.A."/>
            <person name="Leblanc O."/>
        </authorList>
    </citation>
    <scope>NUCLEOTIDE SEQUENCE [LARGE SCALE GENOMIC DNA]</scope>
    <source>
        <strain evidence="4">R1</strain>
        <tissue evidence="4">Leaf</tissue>
    </source>
</reference>
<dbReference type="SUPFAM" id="SSF57756">
    <property type="entry name" value="Retrovirus zinc finger-like domains"/>
    <property type="match status" value="1"/>
</dbReference>
<proteinExistence type="predicted"/>
<feature type="region of interest" description="Disordered" evidence="2">
    <location>
        <begin position="40"/>
        <end position="69"/>
    </location>
</feature>
<evidence type="ECO:0000313" key="5">
    <source>
        <dbReference type="Proteomes" id="UP001341281"/>
    </source>
</evidence>
<feature type="region of interest" description="Disordered" evidence="2">
    <location>
        <begin position="158"/>
        <end position="233"/>
    </location>
</feature>
<dbReference type="GO" id="GO:0003676">
    <property type="term" value="F:nucleic acid binding"/>
    <property type="evidence" value="ECO:0007669"/>
    <property type="project" value="InterPro"/>
</dbReference>
<dbReference type="Proteomes" id="UP001341281">
    <property type="component" value="Chromosome 02"/>
</dbReference>
<feature type="compositionally biased region" description="Basic and acidic residues" evidence="2">
    <location>
        <begin position="173"/>
        <end position="184"/>
    </location>
</feature>
<evidence type="ECO:0000256" key="1">
    <source>
        <dbReference type="PROSITE-ProRule" id="PRU00047"/>
    </source>
</evidence>
<dbReference type="AlphaFoldDB" id="A0AAQ3WFN4"/>
<evidence type="ECO:0000259" key="3">
    <source>
        <dbReference type="PROSITE" id="PS50158"/>
    </source>
</evidence>